<dbReference type="CDD" id="cd13225">
    <property type="entry name" value="PH-like_bacteria"/>
    <property type="match status" value="1"/>
</dbReference>
<reference evidence="2 3" key="1">
    <citation type="submission" date="2016-02" db="EMBL/GenBank/DDBJ databases">
        <authorList>
            <person name="Wen L."/>
            <person name="He K."/>
            <person name="Yang H."/>
        </authorList>
    </citation>
    <scope>NUCLEOTIDE SEQUENCE [LARGE SCALE GENOMIC DNA]</scope>
    <source>
        <strain evidence="2 3">KLE1704</strain>
    </source>
</reference>
<protein>
    <recommendedName>
        <fullName evidence="1">Bacterial Pleckstrin homology domain-containing protein</fullName>
    </recommendedName>
</protein>
<proteinExistence type="predicted"/>
<gene>
    <name evidence="2" type="ORF">HMPREF2531_03457</name>
</gene>
<dbReference type="SUPFAM" id="SSF50729">
    <property type="entry name" value="PH domain-like"/>
    <property type="match status" value="1"/>
</dbReference>
<organism evidence="2">
    <name type="scientific">Bacteroides intestinalis</name>
    <dbReference type="NCBI Taxonomy" id="329854"/>
    <lineage>
        <taxon>Bacteria</taxon>
        <taxon>Pseudomonadati</taxon>
        <taxon>Bacteroidota</taxon>
        <taxon>Bacteroidia</taxon>
        <taxon>Bacteroidales</taxon>
        <taxon>Bacteroidaceae</taxon>
        <taxon>Bacteroides</taxon>
    </lineage>
</organism>
<comment type="caution">
    <text evidence="2">The sequence shown here is derived from an EMBL/GenBank/DDBJ whole genome shotgun (WGS) entry which is preliminary data.</text>
</comment>
<evidence type="ECO:0000313" key="2">
    <source>
        <dbReference type="EMBL" id="KXT45801.1"/>
    </source>
</evidence>
<name>A0A139L2Z1_9BACE</name>
<dbReference type="InterPro" id="IPR012544">
    <property type="entry name" value="PHb"/>
</dbReference>
<accession>A0A139L2Z1</accession>
<evidence type="ECO:0000259" key="1">
    <source>
        <dbReference type="Pfam" id="PF08000"/>
    </source>
</evidence>
<dbReference type="InterPro" id="IPR037063">
    <property type="entry name" value="PHb_sf"/>
</dbReference>
<dbReference type="PANTHER" id="PTHR35796:SF3">
    <property type="entry name" value="BHLH DOMAIN-CONTAINING PROTEIN"/>
    <property type="match status" value="1"/>
</dbReference>
<dbReference type="RefSeq" id="WP_007212020.1">
    <property type="nucleotide sequence ID" value="NZ_KQ968725.1"/>
</dbReference>
<sequence>METVQKNLISLEPVALDDGKELFGNFILPDEKVCFTFKGIRDRAVITNKRIIFIDVQGITGKKKELLFIPFSKITAFSIETAGTLDANAELKIWASGVGGLKLNFTPKTDIFEIGQFIGQFII</sequence>
<dbReference type="AlphaFoldDB" id="A0A139L2Z1"/>
<dbReference type="Pfam" id="PF08000">
    <property type="entry name" value="bPH_1"/>
    <property type="match status" value="1"/>
</dbReference>
<dbReference type="Proteomes" id="UP000070319">
    <property type="component" value="Unassembled WGS sequence"/>
</dbReference>
<dbReference type="PANTHER" id="PTHR35796">
    <property type="entry name" value="HYPOTHETICAL CYTOSOLIC PROTEIN"/>
    <property type="match status" value="1"/>
</dbReference>
<dbReference type="EMBL" id="LTDF01000135">
    <property type="protein sequence ID" value="KXT45801.1"/>
    <property type="molecule type" value="Genomic_DNA"/>
</dbReference>
<feature type="domain" description="Bacterial Pleckstrin homology" evidence="1">
    <location>
        <begin position="5"/>
        <end position="121"/>
    </location>
</feature>
<dbReference type="Gene3D" id="2.30.29.50">
    <property type="entry name" value="Bacterial Pleckstrin homology domain"/>
    <property type="match status" value="1"/>
</dbReference>
<dbReference type="PATRIC" id="fig|329854.7.peg.3523"/>
<evidence type="ECO:0000313" key="3">
    <source>
        <dbReference type="Proteomes" id="UP000070319"/>
    </source>
</evidence>